<dbReference type="Pfam" id="PF23598">
    <property type="entry name" value="LRR_14"/>
    <property type="match status" value="1"/>
</dbReference>
<accession>A0A4U5NE29</accession>
<dbReference type="AlphaFoldDB" id="A0A4U5NE29"/>
<dbReference type="GO" id="GO:0043113">
    <property type="term" value="P:receptor clustering"/>
    <property type="evidence" value="ECO:0007669"/>
    <property type="project" value="TreeGrafter"/>
</dbReference>
<evidence type="ECO:0000259" key="4">
    <source>
        <dbReference type="PROSITE" id="PS50106"/>
    </source>
</evidence>
<dbReference type="GO" id="GO:0097120">
    <property type="term" value="P:receptor localization to synapse"/>
    <property type="evidence" value="ECO:0007669"/>
    <property type="project" value="TreeGrafter"/>
</dbReference>
<dbReference type="SMART" id="SM00228">
    <property type="entry name" value="PDZ"/>
    <property type="match status" value="1"/>
</dbReference>
<proteinExistence type="predicted"/>
<name>A0A4U5NE29_STECR</name>
<keyword evidence="1" id="KW-0433">Leucine-rich repeat</keyword>
<dbReference type="PANTHER" id="PTHR23119:SF44">
    <property type="entry name" value="PROTEIN LAP4"/>
    <property type="match status" value="1"/>
</dbReference>
<dbReference type="Proteomes" id="UP000298663">
    <property type="component" value="Unassembled WGS sequence"/>
</dbReference>
<dbReference type="InterPro" id="IPR032675">
    <property type="entry name" value="LRR_dom_sf"/>
</dbReference>
<dbReference type="InterPro" id="IPR050614">
    <property type="entry name" value="Synaptic_Scaffolding_LAP-MAGUK"/>
</dbReference>
<dbReference type="PROSITE" id="PS50106">
    <property type="entry name" value="PDZ"/>
    <property type="match status" value="1"/>
</dbReference>
<dbReference type="InterPro" id="IPR001478">
    <property type="entry name" value="PDZ"/>
</dbReference>
<keyword evidence="6" id="KW-1185">Reference proteome</keyword>
<evidence type="ECO:0000313" key="5">
    <source>
        <dbReference type="EMBL" id="TKR80853.1"/>
    </source>
</evidence>
<dbReference type="GO" id="GO:0045197">
    <property type="term" value="P:establishment or maintenance of epithelial cell apical/basal polarity"/>
    <property type="evidence" value="ECO:0007669"/>
    <property type="project" value="TreeGrafter"/>
</dbReference>
<gene>
    <name evidence="5" type="ORF">L596_014845</name>
</gene>
<feature type="region of interest" description="Disordered" evidence="3">
    <location>
        <begin position="602"/>
        <end position="636"/>
    </location>
</feature>
<dbReference type="Pfam" id="PF00560">
    <property type="entry name" value="LRR_1"/>
    <property type="match status" value="1"/>
</dbReference>
<reference evidence="5 6" key="2">
    <citation type="journal article" date="2019" name="G3 (Bethesda)">
        <title>Hybrid Assembly of the Genome of the Entomopathogenic Nematode Steinernema carpocapsae Identifies the X-Chromosome.</title>
        <authorList>
            <person name="Serra L."/>
            <person name="Macchietto M."/>
            <person name="Macias-Munoz A."/>
            <person name="McGill C.J."/>
            <person name="Rodriguez I.M."/>
            <person name="Rodriguez B."/>
            <person name="Murad R."/>
            <person name="Mortazavi A."/>
        </authorList>
    </citation>
    <scope>NUCLEOTIDE SEQUENCE [LARGE SCALE GENOMIC DNA]</scope>
    <source>
        <strain evidence="5 6">ALL</strain>
    </source>
</reference>
<reference evidence="5 6" key="1">
    <citation type="journal article" date="2015" name="Genome Biol.">
        <title>Comparative genomics of Steinernema reveals deeply conserved gene regulatory networks.</title>
        <authorList>
            <person name="Dillman A.R."/>
            <person name="Macchietto M."/>
            <person name="Porter C.F."/>
            <person name="Rogers A."/>
            <person name="Williams B."/>
            <person name="Antoshechkin I."/>
            <person name="Lee M.M."/>
            <person name="Goodwin Z."/>
            <person name="Lu X."/>
            <person name="Lewis E.E."/>
            <person name="Goodrich-Blair H."/>
            <person name="Stock S.P."/>
            <person name="Adams B.J."/>
            <person name="Sternberg P.W."/>
            <person name="Mortazavi A."/>
        </authorList>
    </citation>
    <scope>NUCLEOTIDE SEQUENCE [LARGE SCALE GENOMIC DNA]</scope>
    <source>
        <strain evidence="5 6">ALL</strain>
    </source>
</reference>
<protein>
    <recommendedName>
        <fullName evidence="4">PDZ domain-containing protein</fullName>
    </recommendedName>
</protein>
<dbReference type="STRING" id="34508.A0A4U5NE29"/>
<sequence length="669" mass="74703">MPCIPSQLFRFRCQRRKIEWIDARCSKLEDFPMREIEKCRATLRELNLSSNCIEFVPKDLYTFDKMEFLDLSGNCVRRLPEGISQLTALEELILNGNYLERLPDDLSSCPNLSLLSLSANDFQRLPPVISQIESLTTLNIASVDLLELPNDFSRLQNLRNLDIRDNQLGSFPYVLCQLANLVTLDIGNNEIPYIPREISLLTNLRELSIDENEIDVIPEEVVAGCFKLEVLEISKNRISEIPKEIGDLESLVELRCSRNRLKEFPNSLGRLKNLKILHSQENAIEHLNPSIGGCTSLEELDLSDNFLVEVPSAVGNLQVLHSLNLDCNELLELPTTIGDCHSLRVLSLRQNNLRELPMDVGRLEKLKVLDVCFNRLSHLPYTLKVNLPSLEAVWLTLNQRPIPAFSETDDCKTGIKVLVSHHLPQSRAKKIVEGSAPPTSKVSTPSKVKFVDSPNPSSKATPFIRNPTLRQGTPLPIKSLISRLSNQESTASESGIASTSTESEAFFGSQCQRLVCGLERSGKDEWGFSFIGGSDEKRPIRVVNVMVGGCAYETGVRIGDRILSVNGVDFSNIKHCEAIEYFVNASVDSPMVMEIERYDSPSISSQSSTYDDDCSASTNPESNTDPVAHSLTDLDDIPMIDYEEDEEFSTRKSLLASPALRHNSPAILA</sequence>
<evidence type="ECO:0000313" key="6">
    <source>
        <dbReference type="Proteomes" id="UP000298663"/>
    </source>
</evidence>
<evidence type="ECO:0000256" key="2">
    <source>
        <dbReference type="ARBA" id="ARBA00022737"/>
    </source>
</evidence>
<keyword evidence="2" id="KW-0677">Repeat</keyword>
<dbReference type="InterPro" id="IPR003591">
    <property type="entry name" value="Leu-rich_rpt_typical-subtyp"/>
</dbReference>
<dbReference type="InterPro" id="IPR055414">
    <property type="entry name" value="LRR_R13L4/SHOC2-like"/>
</dbReference>
<dbReference type="Gene3D" id="2.30.42.10">
    <property type="match status" value="1"/>
</dbReference>
<dbReference type="InterPro" id="IPR001611">
    <property type="entry name" value="Leu-rich_rpt"/>
</dbReference>
<evidence type="ECO:0000256" key="1">
    <source>
        <dbReference type="ARBA" id="ARBA00022614"/>
    </source>
</evidence>
<dbReference type="GO" id="GO:0030054">
    <property type="term" value="C:cell junction"/>
    <property type="evidence" value="ECO:0007669"/>
    <property type="project" value="TreeGrafter"/>
</dbReference>
<dbReference type="SMART" id="SM00369">
    <property type="entry name" value="LRR_TYP"/>
    <property type="match status" value="12"/>
</dbReference>
<feature type="compositionally biased region" description="Polar residues" evidence="3">
    <location>
        <begin position="602"/>
        <end position="625"/>
    </location>
</feature>
<comment type="caution">
    <text evidence="5">The sequence shown here is derived from an EMBL/GenBank/DDBJ whole genome shotgun (WGS) entry which is preliminary data.</text>
</comment>
<dbReference type="SMART" id="SM00364">
    <property type="entry name" value="LRR_BAC"/>
    <property type="match status" value="8"/>
</dbReference>
<dbReference type="OrthoDB" id="2187496at2759"/>
<dbReference type="GO" id="GO:0098609">
    <property type="term" value="P:cell-cell adhesion"/>
    <property type="evidence" value="ECO:0007669"/>
    <property type="project" value="TreeGrafter"/>
</dbReference>
<dbReference type="PROSITE" id="PS51450">
    <property type="entry name" value="LRR"/>
    <property type="match status" value="2"/>
</dbReference>
<dbReference type="Pfam" id="PF00595">
    <property type="entry name" value="PDZ"/>
    <property type="match status" value="1"/>
</dbReference>
<evidence type="ECO:0000256" key="3">
    <source>
        <dbReference type="SAM" id="MobiDB-lite"/>
    </source>
</evidence>
<dbReference type="GO" id="GO:0019901">
    <property type="term" value="F:protein kinase binding"/>
    <property type="evidence" value="ECO:0007669"/>
    <property type="project" value="TreeGrafter"/>
</dbReference>
<feature type="region of interest" description="Disordered" evidence="3">
    <location>
        <begin position="430"/>
        <end position="468"/>
    </location>
</feature>
<dbReference type="PANTHER" id="PTHR23119">
    <property type="entry name" value="DISCS LARGE"/>
    <property type="match status" value="1"/>
</dbReference>
<feature type="domain" description="PDZ" evidence="4">
    <location>
        <begin position="515"/>
        <end position="597"/>
    </location>
</feature>
<dbReference type="SMART" id="SM00365">
    <property type="entry name" value="LRR_SD22"/>
    <property type="match status" value="6"/>
</dbReference>
<dbReference type="SUPFAM" id="SSF50156">
    <property type="entry name" value="PDZ domain-like"/>
    <property type="match status" value="1"/>
</dbReference>
<dbReference type="CDD" id="cd00136">
    <property type="entry name" value="PDZ_canonical"/>
    <property type="match status" value="1"/>
</dbReference>
<feature type="compositionally biased region" description="Polar residues" evidence="3">
    <location>
        <begin position="437"/>
        <end position="446"/>
    </location>
</feature>
<dbReference type="GO" id="GO:0016323">
    <property type="term" value="C:basolateral plasma membrane"/>
    <property type="evidence" value="ECO:0007669"/>
    <property type="project" value="TreeGrafter"/>
</dbReference>
<dbReference type="EMBL" id="AZBU02000004">
    <property type="protein sequence ID" value="TKR80853.1"/>
    <property type="molecule type" value="Genomic_DNA"/>
</dbReference>
<dbReference type="SUPFAM" id="SSF52058">
    <property type="entry name" value="L domain-like"/>
    <property type="match status" value="2"/>
</dbReference>
<organism evidence="5 6">
    <name type="scientific">Steinernema carpocapsae</name>
    <name type="common">Entomopathogenic nematode</name>
    <dbReference type="NCBI Taxonomy" id="34508"/>
    <lineage>
        <taxon>Eukaryota</taxon>
        <taxon>Metazoa</taxon>
        <taxon>Ecdysozoa</taxon>
        <taxon>Nematoda</taxon>
        <taxon>Chromadorea</taxon>
        <taxon>Rhabditida</taxon>
        <taxon>Tylenchina</taxon>
        <taxon>Panagrolaimomorpha</taxon>
        <taxon>Strongyloidoidea</taxon>
        <taxon>Steinernematidae</taxon>
        <taxon>Steinernema</taxon>
    </lineage>
</organism>
<dbReference type="Gene3D" id="3.80.10.10">
    <property type="entry name" value="Ribonuclease Inhibitor"/>
    <property type="match status" value="2"/>
</dbReference>
<dbReference type="InterPro" id="IPR036034">
    <property type="entry name" value="PDZ_sf"/>
</dbReference>